<dbReference type="GO" id="GO:0016102">
    <property type="term" value="P:diterpenoid biosynthetic process"/>
    <property type="evidence" value="ECO:0007669"/>
    <property type="project" value="InterPro"/>
</dbReference>
<dbReference type="GO" id="GO:0010333">
    <property type="term" value="F:terpene synthase activity"/>
    <property type="evidence" value="ECO:0007669"/>
    <property type="project" value="InterPro"/>
</dbReference>
<proteinExistence type="predicted"/>
<comment type="caution">
    <text evidence="5">The sequence shown here is derived from an EMBL/GenBank/DDBJ whole genome shotgun (WGS) entry which is preliminary data.</text>
</comment>
<evidence type="ECO:0000256" key="1">
    <source>
        <dbReference type="ARBA" id="ARBA00001946"/>
    </source>
</evidence>
<dbReference type="InterPro" id="IPR036965">
    <property type="entry name" value="Terpene_synth_N_sf"/>
</dbReference>
<dbReference type="Pfam" id="PF01397">
    <property type="entry name" value="Terpene_synth"/>
    <property type="match status" value="1"/>
</dbReference>
<dbReference type="InterPro" id="IPR001906">
    <property type="entry name" value="Terpene_synth_N"/>
</dbReference>
<evidence type="ECO:0000256" key="3">
    <source>
        <dbReference type="ARBA" id="ARBA00022842"/>
    </source>
</evidence>
<dbReference type="Proteomes" id="UP001324115">
    <property type="component" value="Unassembled WGS sequence"/>
</dbReference>
<gene>
    <name evidence="5" type="ORF">RGQ29_021804</name>
</gene>
<comment type="cofactor">
    <cofactor evidence="1">
        <name>Mg(2+)</name>
        <dbReference type="ChEBI" id="CHEBI:18420"/>
    </cofactor>
</comment>
<accession>A0AAN7INE6</accession>
<dbReference type="PANTHER" id="PTHR31225">
    <property type="entry name" value="OS04G0344100 PROTEIN-RELATED"/>
    <property type="match status" value="1"/>
</dbReference>
<keyword evidence="2" id="KW-0479">Metal-binding</keyword>
<dbReference type="SFLD" id="SFLDG01019">
    <property type="entry name" value="Terpene_Cyclase_Like_1_C_Termi"/>
    <property type="match status" value="1"/>
</dbReference>
<dbReference type="Gene3D" id="1.10.600.10">
    <property type="entry name" value="Farnesyl Diphosphate Synthase"/>
    <property type="match status" value="1"/>
</dbReference>
<organism evidence="5 6">
    <name type="scientific">Quercus rubra</name>
    <name type="common">Northern red oak</name>
    <name type="synonym">Quercus borealis</name>
    <dbReference type="NCBI Taxonomy" id="3512"/>
    <lineage>
        <taxon>Eukaryota</taxon>
        <taxon>Viridiplantae</taxon>
        <taxon>Streptophyta</taxon>
        <taxon>Embryophyta</taxon>
        <taxon>Tracheophyta</taxon>
        <taxon>Spermatophyta</taxon>
        <taxon>Magnoliopsida</taxon>
        <taxon>eudicotyledons</taxon>
        <taxon>Gunneridae</taxon>
        <taxon>Pentapetalae</taxon>
        <taxon>rosids</taxon>
        <taxon>fabids</taxon>
        <taxon>Fagales</taxon>
        <taxon>Fagaceae</taxon>
        <taxon>Quercus</taxon>
    </lineage>
</organism>
<evidence type="ECO:0000259" key="4">
    <source>
        <dbReference type="Pfam" id="PF01397"/>
    </source>
</evidence>
<dbReference type="CDD" id="cd00684">
    <property type="entry name" value="Terpene_cyclase_plant_C1"/>
    <property type="match status" value="1"/>
</dbReference>
<keyword evidence="6" id="KW-1185">Reference proteome</keyword>
<sequence>MQGESYTRRVNKLKEEVRMMLDKMVDPVNKLELINLLQKLGLSYHFEEDIKKLLKSIYDNISNNDTWDKEASYVVALKFQLLRQHLYITKTSGYNVSQEVFSSFTDELGEYKAHLFEDTKGMLYLYEASYLSIEGENVLEHARDFTTKHLEEFVKKNKDQLTRLEARWWFIDIYERSDDMNPTLLELAKLDFNMVQATYQEDLRHILMWWRSTGLGEKLNFARDRFEPQFGYFRRMSTRVNVLITMIDDIFDVYGKLDELELFTDTVERLWDDINSMEKLPDYMKQCFYVLNNTLNELAFDTFKEQELHIHSYMKKADFSHNSIFRKSSFSLKLDFLKIEFQNRDLCKSYLVEARWYYSGYTPTLQEYNNNAWISISGPVVLVHSYFLVTNPITKEALQYLEDYHNIIRFSSMIFRFENDLGTSPDELKKGDVPKSIQCYMHETGASYEDAYEYIQYLSGITWKQMNKDRVAKSPFSQTYIGIAVNLARTAMFFYHHGDRFGVTNCETKDRVLSLLVQPFPL</sequence>
<name>A0AAN7INE6_QUERU</name>
<feature type="domain" description="Terpene synthase N-terminal" evidence="4">
    <location>
        <begin position="4"/>
        <end position="159"/>
    </location>
</feature>
<dbReference type="InterPro" id="IPR008930">
    <property type="entry name" value="Terpenoid_cyclase/PrenylTrfase"/>
</dbReference>
<reference evidence="5 6" key="1">
    <citation type="journal article" date="2023" name="G3 (Bethesda)">
        <title>A haplotype-resolved chromosome-scale genome for Quercus rubra L. provides insights into the genetics of adaptive traits for red oak species.</title>
        <authorList>
            <person name="Kapoor B."/>
            <person name="Jenkins J."/>
            <person name="Schmutz J."/>
            <person name="Zhebentyayeva T."/>
            <person name="Kuelheim C."/>
            <person name="Coggeshall M."/>
            <person name="Heim C."/>
            <person name="Lasky J.R."/>
            <person name="Leites L."/>
            <person name="Islam-Faridi N."/>
            <person name="Romero-Severson J."/>
            <person name="DeLeo V.L."/>
            <person name="Lucas S.M."/>
            <person name="Lazic D."/>
            <person name="Gailing O."/>
            <person name="Carlson J."/>
            <person name="Staton M."/>
        </authorList>
    </citation>
    <scope>NUCLEOTIDE SEQUENCE [LARGE SCALE GENOMIC DNA]</scope>
    <source>
        <strain evidence="5">Pseudo-F2</strain>
    </source>
</reference>
<dbReference type="SUPFAM" id="SSF48239">
    <property type="entry name" value="Terpenoid cyclases/Protein prenyltransferases"/>
    <property type="match status" value="1"/>
</dbReference>
<dbReference type="SUPFAM" id="SSF48576">
    <property type="entry name" value="Terpenoid synthases"/>
    <property type="match status" value="1"/>
</dbReference>
<dbReference type="Pfam" id="PF19086">
    <property type="entry name" value="Terpene_syn_C_2"/>
    <property type="match status" value="1"/>
</dbReference>
<dbReference type="InterPro" id="IPR050148">
    <property type="entry name" value="Terpene_synthase-like"/>
</dbReference>
<keyword evidence="3" id="KW-0460">Magnesium</keyword>
<dbReference type="AlphaFoldDB" id="A0AAN7INE6"/>
<dbReference type="PANTHER" id="PTHR31225:SF9">
    <property type="entry name" value="TERPENE SYNTHASE 10"/>
    <property type="match status" value="1"/>
</dbReference>
<dbReference type="InterPro" id="IPR008949">
    <property type="entry name" value="Isoprenoid_synthase_dom_sf"/>
</dbReference>
<evidence type="ECO:0000313" key="6">
    <source>
        <dbReference type="Proteomes" id="UP001324115"/>
    </source>
</evidence>
<evidence type="ECO:0000313" key="5">
    <source>
        <dbReference type="EMBL" id="KAK4583824.1"/>
    </source>
</evidence>
<evidence type="ECO:0000256" key="2">
    <source>
        <dbReference type="ARBA" id="ARBA00022723"/>
    </source>
</evidence>
<protein>
    <recommendedName>
        <fullName evidence="4">Terpene synthase N-terminal domain-containing protein</fullName>
    </recommendedName>
</protein>
<dbReference type="Gene3D" id="1.50.10.130">
    <property type="entry name" value="Terpene synthase, N-terminal domain"/>
    <property type="match status" value="1"/>
</dbReference>
<dbReference type="SFLD" id="SFLDS00005">
    <property type="entry name" value="Isoprenoid_Synthase_Type_I"/>
    <property type="match status" value="1"/>
</dbReference>
<dbReference type="EMBL" id="JAXUIC010000006">
    <property type="protein sequence ID" value="KAK4583824.1"/>
    <property type="molecule type" value="Genomic_DNA"/>
</dbReference>
<dbReference type="InterPro" id="IPR044814">
    <property type="entry name" value="Terpene_cyclase_plant_C1"/>
</dbReference>
<dbReference type="GO" id="GO:0046872">
    <property type="term" value="F:metal ion binding"/>
    <property type="evidence" value="ECO:0007669"/>
    <property type="project" value="UniProtKB-KW"/>
</dbReference>
<dbReference type="InterPro" id="IPR034741">
    <property type="entry name" value="Terpene_cyclase-like_1_C"/>
</dbReference>